<keyword evidence="8" id="KW-1185">Reference proteome</keyword>
<comment type="caution">
    <text evidence="7">The sequence shown here is derived from an EMBL/GenBank/DDBJ whole genome shotgun (WGS) entry which is preliminary data.</text>
</comment>
<dbReference type="SUPFAM" id="SSF50784">
    <property type="entry name" value="Transcription factor IIA (TFIIA), beta-barrel domain"/>
    <property type="match status" value="1"/>
</dbReference>
<accession>A0A6A4J817</accession>
<dbReference type="FunFam" id="1.10.287.100:FF:000001">
    <property type="entry name" value="Transcription initiation factor IIA subunit"/>
    <property type="match status" value="1"/>
</dbReference>
<proteinExistence type="inferred from homology"/>
<dbReference type="SUPFAM" id="SSF48371">
    <property type="entry name" value="ARM repeat"/>
    <property type="match status" value="1"/>
</dbReference>
<dbReference type="Proteomes" id="UP000466442">
    <property type="component" value="Linkage Group LG9"/>
</dbReference>
<evidence type="ECO:0000256" key="1">
    <source>
        <dbReference type="ARBA" id="ARBA00004123"/>
    </source>
</evidence>
<dbReference type="OrthoDB" id="6275927at2759"/>
<reference evidence="7" key="1">
    <citation type="journal article" date="2021" name="Mol. Ecol. Resour.">
        <title>Apolygus lucorum genome provides insights into omnivorousness and mesophyll feeding.</title>
        <authorList>
            <person name="Liu Y."/>
            <person name="Liu H."/>
            <person name="Wang H."/>
            <person name="Huang T."/>
            <person name="Liu B."/>
            <person name="Yang B."/>
            <person name="Yin L."/>
            <person name="Li B."/>
            <person name="Zhang Y."/>
            <person name="Zhang S."/>
            <person name="Jiang F."/>
            <person name="Zhang X."/>
            <person name="Ren Y."/>
            <person name="Wang B."/>
            <person name="Wang S."/>
            <person name="Lu Y."/>
            <person name="Wu K."/>
            <person name="Fan W."/>
            <person name="Wang G."/>
        </authorList>
    </citation>
    <scope>NUCLEOTIDE SEQUENCE</scope>
    <source>
        <strain evidence="7">12Hb</strain>
    </source>
</reference>
<dbReference type="PANTHER" id="PTHR12694:SF8">
    <property type="entry name" value="TRANSCRIPTION INITIATION FACTOR IIA SUBUNIT 1"/>
    <property type="match status" value="1"/>
</dbReference>
<keyword evidence="5" id="KW-0539">Nucleus</keyword>
<dbReference type="InterPro" id="IPR009088">
    <property type="entry name" value="TFIIA_b-brl"/>
</dbReference>
<dbReference type="FunFam" id="2.30.18.10:FF:000002">
    <property type="entry name" value="Transcription initiation factor IIA subunit 1"/>
    <property type="match status" value="1"/>
</dbReference>
<name>A0A6A4J817_APOLU</name>
<dbReference type="PANTHER" id="PTHR12694">
    <property type="entry name" value="TRANSCRIPTION INITIATION FACTOR IIA SUBUNIT 1"/>
    <property type="match status" value="1"/>
</dbReference>
<dbReference type="SUPFAM" id="SSF47396">
    <property type="entry name" value="Transcription factor IIA (TFIIA), alpha-helical domain"/>
    <property type="match status" value="1"/>
</dbReference>
<feature type="region of interest" description="Disordered" evidence="6">
    <location>
        <begin position="196"/>
        <end position="275"/>
    </location>
</feature>
<dbReference type="Gene3D" id="1.10.287.100">
    <property type="match status" value="1"/>
</dbReference>
<dbReference type="InterPro" id="IPR004855">
    <property type="entry name" value="TFIIA_asu/bsu"/>
</dbReference>
<dbReference type="Pfam" id="PF03153">
    <property type="entry name" value="TFIIA"/>
    <property type="match status" value="2"/>
</dbReference>
<evidence type="ECO:0000256" key="4">
    <source>
        <dbReference type="ARBA" id="ARBA00023163"/>
    </source>
</evidence>
<gene>
    <name evidence="7" type="ORF">GE061_018973</name>
</gene>
<evidence type="ECO:0000256" key="2">
    <source>
        <dbReference type="ARBA" id="ARBA00010059"/>
    </source>
</evidence>
<dbReference type="Gene3D" id="2.30.18.10">
    <property type="entry name" value="Transcription factor IIA (TFIIA), beta-barrel domain"/>
    <property type="match status" value="1"/>
</dbReference>
<feature type="compositionally biased region" description="Acidic residues" evidence="6">
    <location>
        <begin position="220"/>
        <end position="275"/>
    </location>
</feature>
<comment type="subcellular location">
    <subcellularLocation>
        <location evidence="1">Nucleus</location>
    </subcellularLocation>
</comment>
<comment type="similarity">
    <text evidence="2">Belongs to the TFIIA subunit 1 family.</text>
</comment>
<dbReference type="InterPro" id="IPR016024">
    <property type="entry name" value="ARM-type_fold"/>
</dbReference>
<evidence type="ECO:0000256" key="3">
    <source>
        <dbReference type="ARBA" id="ARBA00023015"/>
    </source>
</evidence>
<evidence type="ECO:0000313" key="7">
    <source>
        <dbReference type="EMBL" id="KAF6204811.1"/>
    </source>
</evidence>
<dbReference type="CDD" id="cd07976">
    <property type="entry name" value="TFIIA_alpha_beta_like"/>
    <property type="match status" value="2"/>
</dbReference>
<sequence>MSLSQTCVSKLYSTVIEDVIGGVREFFLDEGVDEQVLQELKSNWETRLQNTKAVEAKPEPEPQPPTIKQGMMAKSALTNHLAQSSQPQQQAAPVPVDFNKNVSIQITLPAQQGVQGAEPRSITIQVPASALEGNQLQSVLTGPVISATMALPQQMASALLQQHVTATLQGQQQASAQAGLQLQNTVQHQSVLNSSVTSTTQGFPSSQSGGVAQLDGLNDTSDDEDDDDDDDDDVDDDEDDDAEDKDEEENEENDGPEEEPLNSEDDVSEEDPLELFETDNVVVCQYDKITRTRNKWKFYFKDGIMNLSGKDYVFQKSNGDAEW</sequence>
<dbReference type="GO" id="GO:0005672">
    <property type="term" value="C:transcription factor TFIIA complex"/>
    <property type="evidence" value="ECO:0007669"/>
    <property type="project" value="InterPro"/>
</dbReference>
<feature type="compositionally biased region" description="Polar residues" evidence="6">
    <location>
        <begin position="196"/>
        <end position="210"/>
    </location>
</feature>
<evidence type="ECO:0000313" key="8">
    <source>
        <dbReference type="Proteomes" id="UP000466442"/>
    </source>
</evidence>
<dbReference type="EMBL" id="WIXP02000009">
    <property type="protein sequence ID" value="KAF6204811.1"/>
    <property type="molecule type" value="Genomic_DNA"/>
</dbReference>
<evidence type="ECO:0000256" key="6">
    <source>
        <dbReference type="SAM" id="MobiDB-lite"/>
    </source>
</evidence>
<dbReference type="GO" id="GO:0006367">
    <property type="term" value="P:transcription initiation at RNA polymerase II promoter"/>
    <property type="evidence" value="ECO:0007669"/>
    <property type="project" value="InterPro"/>
</dbReference>
<evidence type="ECO:0000256" key="5">
    <source>
        <dbReference type="ARBA" id="ARBA00023242"/>
    </source>
</evidence>
<protein>
    <submittedName>
        <fullName evidence="7">Uncharacterized protein</fullName>
    </submittedName>
</protein>
<dbReference type="SMART" id="SM01371">
    <property type="entry name" value="TFIIA"/>
    <property type="match status" value="1"/>
</dbReference>
<organism evidence="7 8">
    <name type="scientific">Apolygus lucorum</name>
    <name type="common">Small green plant bug</name>
    <name type="synonym">Lygocoris lucorum</name>
    <dbReference type="NCBI Taxonomy" id="248454"/>
    <lineage>
        <taxon>Eukaryota</taxon>
        <taxon>Metazoa</taxon>
        <taxon>Ecdysozoa</taxon>
        <taxon>Arthropoda</taxon>
        <taxon>Hexapoda</taxon>
        <taxon>Insecta</taxon>
        <taxon>Pterygota</taxon>
        <taxon>Neoptera</taxon>
        <taxon>Paraneoptera</taxon>
        <taxon>Hemiptera</taxon>
        <taxon>Heteroptera</taxon>
        <taxon>Panheteroptera</taxon>
        <taxon>Cimicomorpha</taxon>
        <taxon>Miridae</taxon>
        <taxon>Mirini</taxon>
        <taxon>Apolygus</taxon>
    </lineage>
</organism>
<dbReference type="AlphaFoldDB" id="A0A6A4J817"/>
<keyword evidence="4" id="KW-0804">Transcription</keyword>
<keyword evidence="3" id="KW-0805">Transcription regulation</keyword>